<feature type="domain" description="HTH merR-type" evidence="3">
    <location>
        <begin position="1"/>
        <end position="71"/>
    </location>
</feature>
<dbReference type="InterPro" id="IPR011256">
    <property type="entry name" value="Reg_factor_effector_dom_sf"/>
</dbReference>
<dbReference type="Proteomes" id="UP001309448">
    <property type="component" value="Unassembled WGS sequence"/>
</dbReference>
<dbReference type="InterPro" id="IPR029442">
    <property type="entry name" value="GyrI-like"/>
</dbReference>
<dbReference type="Gene3D" id="1.10.1660.10">
    <property type="match status" value="1"/>
</dbReference>
<keyword evidence="2" id="KW-0175">Coiled coil</keyword>
<organism evidence="4 5">
    <name type="scientific">Bacillus paramycoides</name>
    <dbReference type="NCBI Taxonomy" id="2026194"/>
    <lineage>
        <taxon>Bacteria</taxon>
        <taxon>Bacillati</taxon>
        <taxon>Bacillota</taxon>
        <taxon>Bacilli</taxon>
        <taxon>Bacillales</taxon>
        <taxon>Bacillaceae</taxon>
        <taxon>Bacillus</taxon>
        <taxon>Bacillus cereus group</taxon>
    </lineage>
</organism>
<dbReference type="InterPro" id="IPR010499">
    <property type="entry name" value="AraC_E-bd"/>
</dbReference>
<sequence>MFKIGDFSKLSSISIRMLRHYDKVKLLQPEKTDEQSGYRYYSATQLKKVNQIQLLKNMGFNIAAIKEIVESENIELIKSKFINRSAQIKEDMNNLQKQLRLLEDSMKTMREDVIEMNYHVSLKEIPERKVASVRKVIPSYNCEGDLWSILMQKINAKEISIVNPSYSIAIFHDHEYKENDVDVEIQLNILGKHENTKDVKFKNIESTNVASITVNGSYEQMTAVNEAAAKWIETEGYELAGPMFNIYHVSPAMESDPTKWVTEVCYPIKK</sequence>
<dbReference type="Pfam" id="PF13411">
    <property type="entry name" value="MerR_1"/>
    <property type="match status" value="1"/>
</dbReference>
<keyword evidence="1" id="KW-0238">DNA-binding</keyword>
<evidence type="ECO:0000259" key="3">
    <source>
        <dbReference type="PROSITE" id="PS50937"/>
    </source>
</evidence>
<dbReference type="PROSITE" id="PS50937">
    <property type="entry name" value="HTH_MERR_2"/>
    <property type="match status" value="1"/>
</dbReference>
<dbReference type="EMBL" id="JARMDB010000011">
    <property type="protein sequence ID" value="MED1567631.1"/>
    <property type="molecule type" value="Genomic_DNA"/>
</dbReference>
<name>A0ABU6N2C5_9BACI</name>
<proteinExistence type="predicted"/>
<dbReference type="InterPro" id="IPR000551">
    <property type="entry name" value="MerR-type_HTH_dom"/>
</dbReference>
<dbReference type="PANTHER" id="PTHR30204">
    <property type="entry name" value="REDOX-CYCLING DRUG-SENSING TRANSCRIPTIONAL ACTIVATOR SOXR"/>
    <property type="match status" value="1"/>
</dbReference>
<dbReference type="Pfam" id="PF06445">
    <property type="entry name" value="GyrI-like"/>
    <property type="match status" value="1"/>
</dbReference>
<dbReference type="RefSeq" id="WP_327920520.1">
    <property type="nucleotide sequence ID" value="NZ_JARMDB010000011.1"/>
</dbReference>
<evidence type="ECO:0000313" key="4">
    <source>
        <dbReference type="EMBL" id="MED1567631.1"/>
    </source>
</evidence>
<dbReference type="InterPro" id="IPR047057">
    <property type="entry name" value="MerR_fam"/>
</dbReference>
<feature type="coiled-coil region" evidence="2">
    <location>
        <begin position="78"/>
        <end position="112"/>
    </location>
</feature>
<dbReference type="SMART" id="SM00422">
    <property type="entry name" value="HTH_MERR"/>
    <property type="match status" value="1"/>
</dbReference>
<keyword evidence="5" id="KW-1185">Reference proteome</keyword>
<evidence type="ECO:0000313" key="5">
    <source>
        <dbReference type="Proteomes" id="UP001309448"/>
    </source>
</evidence>
<gene>
    <name evidence="4" type="ORF">P4U88_17115</name>
</gene>
<reference evidence="4 5" key="1">
    <citation type="submission" date="2023-03" db="EMBL/GenBank/DDBJ databases">
        <title>Bacillus Genome Sequencing.</title>
        <authorList>
            <person name="Dunlap C."/>
        </authorList>
    </citation>
    <scope>NUCLEOTIDE SEQUENCE [LARGE SCALE GENOMIC DNA]</scope>
    <source>
        <strain evidence="4 5">B-615</strain>
    </source>
</reference>
<evidence type="ECO:0000256" key="2">
    <source>
        <dbReference type="SAM" id="Coils"/>
    </source>
</evidence>
<dbReference type="PANTHER" id="PTHR30204:SF97">
    <property type="entry name" value="MERR FAMILY REGULATORY PROTEIN"/>
    <property type="match status" value="1"/>
</dbReference>
<dbReference type="Gene3D" id="3.20.80.10">
    <property type="entry name" value="Regulatory factor, effector binding domain"/>
    <property type="match status" value="1"/>
</dbReference>
<protein>
    <submittedName>
        <fullName evidence="4">MerR family transcriptional regulator</fullName>
    </submittedName>
</protein>
<evidence type="ECO:0000256" key="1">
    <source>
        <dbReference type="ARBA" id="ARBA00023125"/>
    </source>
</evidence>
<dbReference type="InterPro" id="IPR009061">
    <property type="entry name" value="DNA-bd_dom_put_sf"/>
</dbReference>
<comment type="caution">
    <text evidence="4">The sequence shown here is derived from an EMBL/GenBank/DDBJ whole genome shotgun (WGS) entry which is preliminary data.</text>
</comment>
<accession>A0ABU6N2C5</accession>
<dbReference type="CDD" id="cd01107">
    <property type="entry name" value="HTH_BmrR"/>
    <property type="match status" value="1"/>
</dbReference>
<dbReference type="SMART" id="SM00871">
    <property type="entry name" value="AraC_E_bind"/>
    <property type="match status" value="1"/>
</dbReference>
<dbReference type="SUPFAM" id="SSF55136">
    <property type="entry name" value="Probable bacterial effector-binding domain"/>
    <property type="match status" value="1"/>
</dbReference>
<dbReference type="SUPFAM" id="SSF46955">
    <property type="entry name" value="Putative DNA-binding domain"/>
    <property type="match status" value="1"/>
</dbReference>